<keyword evidence="1" id="KW-1133">Transmembrane helix</keyword>
<name>A0A068SLZ3_NEOGA</name>
<proteinExistence type="predicted"/>
<protein>
    <submittedName>
        <fullName evidence="2">PF06993 family protein</fullName>
    </submittedName>
</protein>
<dbReference type="AlphaFoldDB" id="A0A068SLZ3"/>
<dbReference type="KEGG" id="ngg:RG540_CH05700"/>
<evidence type="ECO:0000313" key="3">
    <source>
        <dbReference type="Proteomes" id="UP000028181"/>
    </source>
</evidence>
<dbReference type="PATRIC" id="fig|1028800.3.peg.573"/>
<dbReference type="EMBL" id="HG938353">
    <property type="protein sequence ID" value="CDN46761.1"/>
    <property type="molecule type" value="Genomic_DNA"/>
</dbReference>
<feature type="transmembrane region" description="Helical" evidence="1">
    <location>
        <begin position="75"/>
        <end position="96"/>
    </location>
</feature>
<dbReference type="Pfam" id="PF06993">
    <property type="entry name" value="DUF1304"/>
    <property type="match status" value="1"/>
</dbReference>
<dbReference type="HOGENOM" id="CLU_129819_0_1_5"/>
<keyword evidence="1" id="KW-0812">Transmembrane</keyword>
<accession>A0A068SLZ3</accession>
<feature type="transmembrane region" description="Helical" evidence="1">
    <location>
        <begin position="48"/>
        <end position="69"/>
    </location>
</feature>
<sequence>MTLLANIFVALTALLHVGFLVLEMFLWTGPTGRKVFRMSPEQAATTKVLAANQGLYNGFLAAGLFWSLLQADPAFAFQLKLFFLVCVIIAAIYGAWSVKPRILLIQGGPAILALVLTVLAS</sequence>
<dbReference type="GeneID" id="24256808"/>
<gene>
    <name evidence="2" type="ORF">RG540_CH05700</name>
</gene>
<dbReference type="InterPro" id="IPR009732">
    <property type="entry name" value="DUF1304"/>
</dbReference>
<feature type="transmembrane region" description="Helical" evidence="1">
    <location>
        <begin position="6"/>
        <end position="27"/>
    </location>
</feature>
<evidence type="ECO:0000256" key="1">
    <source>
        <dbReference type="SAM" id="Phobius"/>
    </source>
</evidence>
<feature type="transmembrane region" description="Helical" evidence="1">
    <location>
        <begin position="103"/>
        <end position="120"/>
    </location>
</feature>
<keyword evidence="1" id="KW-0472">Membrane</keyword>
<dbReference type="PANTHER" id="PTHR38446:SF1">
    <property type="entry name" value="BLL0914 PROTEIN"/>
    <property type="match status" value="1"/>
</dbReference>
<reference evidence="3" key="1">
    <citation type="journal article" date="2014" name="BMC Genomics">
        <title>Genome sequencing of two Neorhizobium galegae strains reveals a noeT gene responsible for the unusual acetylation of the nodulation factors.</title>
        <authorList>
            <person name="Osterman J."/>
            <person name="Marsh J."/>
            <person name="Laine P.K."/>
            <person name="Zeng Z."/>
            <person name="Alatalo E."/>
            <person name="Sullivan J.T."/>
            <person name="Young J.P."/>
            <person name="Thomas-Oates J."/>
            <person name="Paulin L."/>
            <person name="Lindstrom K."/>
        </authorList>
    </citation>
    <scope>NUCLEOTIDE SEQUENCE [LARGE SCALE GENOMIC DNA]</scope>
    <source>
        <strain evidence="3">HAMBI 540</strain>
    </source>
</reference>
<dbReference type="RefSeq" id="WP_038584284.1">
    <property type="nucleotide sequence ID" value="NZ_HG938353.1"/>
</dbReference>
<dbReference type="Proteomes" id="UP000028181">
    <property type="component" value="Chromosome I"/>
</dbReference>
<evidence type="ECO:0000313" key="2">
    <source>
        <dbReference type="EMBL" id="CDN46761.1"/>
    </source>
</evidence>
<dbReference type="eggNOG" id="COG3759">
    <property type="taxonomic scope" value="Bacteria"/>
</dbReference>
<dbReference type="OrthoDB" id="9803832at2"/>
<dbReference type="PANTHER" id="PTHR38446">
    <property type="entry name" value="BLL0914 PROTEIN"/>
    <property type="match status" value="1"/>
</dbReference>
<keyword evidence="3" id="KW-1185">Reference proteome</keyword>
<organism evidence="2 3">
    <name type="scientific">Neorhizobium galegae bv. orientalis str. HAMBI 540</name>
    <dbReference type="NCBI Taxonomy" id="1028800"/>
    <lineage>
        <taxon>Bacteria</taxon>
        <taxon>Pseudomonadati</taxon>
        <taxon>Pseudomonadota</taxon>
        <taxon>Alphaproteobacteria</taxon>
        <taxon>Hyphomicrobiales</taxon>
        <taxon>Rhizobiaceae</taxon>
        <taxon>Rhizobium/Agrobacterium group</taxon>
        <taxon>Neorhizobium</taxon>
    </lineage>
</organism>